<dbReference type="EMBL" id="JADFTS010000001">
    <property type="protein sequence ID" value="KAF9623496.1"/>
    <property type="molecule type" value="Genomic_DNA"/>
</dbReference>
<dbReference type="Gene3D" id="3.40.50.300">
    <property type="entry name" value="P-loop containing nucleotide triphosphate hydrolases"/>
    <property type="match status" value="1"/>
</dbReference>
<dbReference type="PANTHER" id="PTHR42908:SF21">
    <property type="entry name" value="TRANSLATION ELONGATION FACTOR EFG_EF2 DOMAIN-CONTAINING PROTEIN"/>
    <property type="match status" value="1"/>
</dbReference>
<sequence length="320" mass="35922">MDMKDDIRNITVIAHVDHGKTLVGSAGGQDTSRDVRVTLTRADQAEHRTTTKATAFSFNYELSDKSRYLINLIDSPDHIDFSSEVSAAFRMTDGALLVVDGIEGVCMQTETVLCQSLGELVVPVLDINKMDHFIVDLQLDGEEAYQMIQNSIMDANVIMATNESQLDGDSLFCPEKGSIAFCSGLHGWACTLADFAQMYAVRFGNDKSVLVKRLWGEIFFNSRTKKWTTTNTGTDTCKRGFVQFVYDPIKKIINSCLNDQKDDLWDLLDKLNITMKEDEKDQLHGIDLMLCVMRTWLPASTALLKMMIHHLPSPSKAQQY</sequence>
<evidence type="ECO:0000313" key="2">
    <source>
        <dbReference type="EMBL" id="KAF9623496.1"/>
    </source>
</evidence>
<dbReference type="GO" id="GO:0005525">
    <property type="term" value="F:GTP binding"/>
    <property type="evidence" value="ECO:0007669"/>
    <property type="project" value="InterPro"/>
</dbReference>
<dbReference type="GO" id="GO:0003746">
    <property type="term" value="F:translation elongation factor activity"/>
    <property type="evidence" value="ECO:0007669"/>
    <property type="project" value="TreeGrafter"/>
</dbReference>
<dbReference type="PROSITE" id="PS51722">
    <property type="entry name" value="G_TR_2"/>
    <property type="match status" value="1"/>
</dbReference>
<comment type="caution">
    <text evidence="2">The sequence shown here is derived from an EMBL/GenBank/DDBJ whole genome shotgun (WGS) entry which is preliminary data.</text>
</comment>
<name>A0A835ITR6_9MAGN</name>
<reference evidence="2 3" key="1">
    <citation type="submission" date="2020-10" db="EMBL/GenBank/DDBJ databases">
        <title>The Coptis chinensis genome and diversification of protoberbering-type alkaloids.</title>
        <authorList>
            <person name="Wang B."/>
            <person name="Shu S."/>
            <person name="Song C."/>
            <person name="Liu Y."/>
        </authorList>
    </citation>
    <scope>NUCLEOTIDE SEQUENCE [LARGE SCALE GENOMIC DNA]</scope>
    <source>
        <strain evidence="2">HL-2020</strain>
        <tissue evidence="2">Leaf</tissue>
    </source>
</reference>
<dbReference type="GO" id="GO:0043022">
    <property type="term" value="F:ribosome binding"/>
    <property type="evidence" value="ECO:0007669"/>
    <property type="project" value="TreeGrafter"/>
</dbReference>
<dbReference type="AlphaFoldDB" id="A0A835ITR6"/>
<organism evidence="2 3">
    <name type="scientific">Coptis chinensis</name>
    <dbReference type="NCBI Taxonomy" id="261450"/>
    <lineage>
        <taxon>Eukaryota</taxon>
        <taxon>Viridiplantae</taxon>
        <taxon>Streptophyta</taxon>
        <taxon>Embryophyta</taxon>
        <taxon>Tracheophyta</taxon>
        <taxon>Spermatophyta</taxon>
        <taxon>Magnoliopsida</taxon>
        <taxon>Ranunculales</taxon>
        <taxon>Ranunculaceae</taxon>
        <taxon>Coptidoideae</taxon>
        <taxon>Coptis</taxon>
    </lineage>
</organism>
<proteinExistence type="predicted"/>
<dbReference type="GO" id="GO:0003924">
    <property type="term" value="F:GTPase activity"/>
    <property type="evidence" value="ECO:0007669"/>
    <property type="project" value="InterPro"/>
</dbReference>
<dbReference type="InterPro" id="IPR000795">
    <property type="entry name" value="T_Tr_GTP-bd_dom"/>
</dbReference>
<dbReference type="Proteomes" id="UP000631114">
    <property type="component" value="Unassembled WGS sequence"/>
</dbReference>
<accession>A0A835ITR6</accession>
<evidence type="ECO:0000259" key="1">
    <source>
        <dbReference type="PROSITE" id="PS51722"/>
    </source>
</evidence>
<evidence type="ECO:0000313" key="3">
    <source>
        <dbReference type="Proteomes" id="UP000631114"/>
    </source>
</evidence>
<keyword evidence="3" id="KW-1185">Reference proteome</keyword>
<dbReference type="FunFam" id="3.90.1430.10:FF:000003">
    <property type="entry name" value="Elongation factor 2"/>
    <property type="match status" value="1"/>
</dbReference>
<dbReference type="GO" id="GO:0005829">
    <property type="term" value="C:cytosol"/>
    <property type="evidence" value="ECO:0007669"/>
    <property type="project" value="TreeGrafter"/>
</dbReference>
<protein>
    <recommendedName>
        <fullName evidence="1">Tr-type G domain-containing protein</fullName>
    </recommendedName>
</protein>
<dbReference type="PANTHER" id="PTHR42908">
    <property type="entry name" value="TRANSLATION ELONGATION FACTOR-RELATED"/>
    <property type="match status" value="1"/>
</dbReference>
<dbReference type="InterPro" id="IPR027417">
    <property type="entry name" value="P-loop_NTPase"/>
</dbReference>
<dbReference type="Gene3D" id="3.90.1430.10">
    <property type="entry name" value="Yeast translation eEF2 (G' domain)"/>
    <property type="match status" value="1"/>
</dbReference>
<dbReference type="SUPFAM" id="SSF52540">
    <property type="entry name" value="P-loop containing nucleoside triphosphate hydrolases"/>
    <property type="match status" value="1"/>
</dbReference>
<dbReference type="OrthoDB" id="364892at2759"/>
<dbReference type="PRINTS" id="PR00315">
    <property type="entry name" value="ELONGATNFCT"/>
</dbReference>
<feature type="domain" description="Tr-type G" evidence="1">
    <location>
        <begin position="5"/>
        <end position="301"/>
    </location>
</feature>
<dbReference type="Pfam" id="PF00009">
    <property type="entry name" value="GTP_EFTU"/>
    <property type="match status" value="1"/>
</dbReference>
<gene>
    <name evidence="2" type="ORF">IFM89_003112</name>
</gene>
<dbReference type="GO" id="GO:1990904">
    <property type="term" value="C:ribonucleoprotein complex"/>
    <property type="evidence" value="ECO:0007669"/>
    <property type="project" value="TreeGrafter"/>
</dbReference>